<comment type="caution">
    <text evidence="3">The sequence shown here is derived from an EMBL/GenBank/DDBJ whole genome shotgun (WGS) entry which is preliminary data.</text>
</comment>
<gene>
    <name evidence="3" type="ORF">DFQ11_101784</name>
</gene>
<keyword evidence="4" id="KW-1185">Reference proteome</keyword>
<keyword evidence="1" id="KW-0472">Membrane</keyword>
<dbReference type="Proteomes" id="UP000248054">
    <property type="component" value="Unassembled WGS sequence"/>
</dbReference>
<evidence type="ECO:0000256" key="1">
    <source>
        <dbReference type="SAM" id="Phobius"/>
    </source>
</evidence>
<evidence type="ECO:0000256" key="2">
    <source>
        <dbReference type="SAM" id="SignalP"/>
    </source>
</evidence>
<keyword evidence="2" id="KW-0732">Signal</keyword>
<feature type="signal peptide" evidence="2">
    <location>
        <begin position="1"/>
        <end position="24"/>
    </location>
</feature>
<feature type="chain" id="PRO_5015924525" description="Signal peptidase" evidence="2">
    <location>
        <begin position="25"/>
        <end position="69"/>
    </location>
</feature>
<name>A0A2V4XJ50_9FLAO</name>
<keyword evidence="1" id="KW-0812">Transmembrane</keyword>
<dbReference type="NCBIfam" id="NF046080">
    <property type="entry name" value="PID_CTERM"/>
    <property type="match status" value="1"/>
</dbReference>
<proteinExistence type="predicted"/>
<dbReference type="EMBL" id="QJTD01000001">
    <property type="protein sequence ID" value="PYE83350.1"/>
    <property type="molecule type" value="Genomic_DNA"/>
</dbReference>
<evidence type="ECO:0008006" key="5">
    <source>
        <dbReference type="Google" id="ProtNLM"/>
    </source>
</evidence>
<sequence length="69" mass="7213">MQNNKMLASALLFLVGFASMSQNVGEGVPQPPAPPPPPGLPIDSGIVLLIVVALTYGAYKTYQLSKKTA</sequence>
<feature type="transmembrane region" description="Helical" evidence="1">
    <location>
        <begin position="39"/>
        <end position="59"/>
    </location>
</feature>
<reference evidence="3 4" key="1">
    <citation type="submission" date="2018-06" db="EMBL/GenBank/DDBJ databases">
        <title>Genomic Encyclopedia of Type Strains, Phase III (KMG-III): the genomes of soil and plant-associated and newly described type strains.</title>
        <authorList>
            <person name="Whitman W."/>
        </authorList>
    </citation>
    <scope>NUCLEOTIDE SEQUENCE [LARGE SCALE GENOMIC DNA]</scope>
    <source>
        <strain evidence="3 4">CECT 7945</strain>
    </source>
</reference>
<evidence type="ECO:0000313" key="4">
    <source>
        <dbReference type="Proteomes" id="UP000248054"/>
    </source>
</evidence>
<organism evidence="3 4">
    <name type="scientific">Winogradskyella epiphytica</name>
    <dbReference type="NCBI Taxonomy" id="262005"/>
    <lineage>
        <taxon>Bacteria</taxon>
        <taxon>Pseudomonadati</taxon>
        <taxon>Bacteroidota</taxon>
        <taxon>Flavobacteriia</taxon>
        <taxon>Flavobacteriales</taxon>
        <taxon>Flavobacteriaceae</taxon>
        <taxon>Winogradskyella</taxon>
    </lineage>
</organism>
<keyword evidence="1" id="KW-1133">Transmembrane helix</keyword>
<dbReference type="InterPro" id="IPR058207">
    <property type="entry name" value="PID_CTERM"/>
</dbReference>
<dbReference type="AlphaFoldDB" id="A0A2V4XJ50"/>
<accession>A0A2V4XJ50</accession>
<protein>
    <recommendedName>
        <fullName evidence="5">Signal peptidase</fullName>
    </recommendedName>
</protein>
<evidence type="ECO:0000313" key="3">
    <source>
        <dbReference type="EMBL" id="PYE83350.1"/>
    </source>
</evidence>